<evidence type="ECO:0008006" key="3">
    <source>
        <dbReference type="Google" id="ProtNLM"/>
    </source>
</evidence>
<dbReference type="OrthoDB" id="2269034at2759"/>
<feature type="non-terminal residue" evidence="1">
    <location>
        <position position="450"/>
    </location>
</feature>
<proteinExistence type="predicted"/>
<evidence type="ECO:0000313" key="2">
    <source>
        <dbReference type="Proteomes" id="UP001140091"/>
    </source>
</evidence>
<protein>
    <recommendedName>
        <fullName evidence="3">F-box domain-containing protein</fullName>
    </recommendedName>
</protein>
<name>A0A9W8MAH6_9AGAR</name>
<dbReference type="AlphaFoldDB" id="A0A9W8MAH6"/>
<keyword evidence="2" id="KW-1185">Reference proteome</keyword>
<sequence>MNVLELPTEILGKIFYRYVHDHSRVRQVDPEHASPGLRRISAFSDSRTHPIDLTHVCRLWRTAAISMPQLWATIYACQIESEGDVKMFELWLERSAGSDGTYPLTLSIKQKHSRGQEVPAQPFREFVSLAISQHRRWRYISLALDGDFEPFFEPLYTVAPLSALHGFQVNFNQWGTDGLHYLIGVLCSSAALRSVQFGMEFYKSLKGNLVFDTVPWGRLTTLSFLVLTPSHLIRILSSSMDTLQHISVSALFSSPFHGSTTMPYVTMRRLQSLRIQQYIFICYISDMLDKLTLPSLRELYLPTGFARINELRIGGWESLLSLLERSNCKLQAFEFGDDYTPELIKNLKSPLFEHLTSLRLTSPLSHRPDISFQLLDALSEACEEIQRPRMLPLLETLIFDSVPSEDSVREMISARAAAYGGCGKSKLRRVIVQPIDFEEYTLETDFHDLE</sequence>
<reference evidence="1" key="1">
    <citation type="submission" date="2022-06" db="EMBL/GenBank/DDBJ databases">
        <title>Genome Sequence of Candolleomyces eurysporus.</title>
        <authorList>
            <person name="Buettner E."/>
        </authorList>
    </citation>
    <scope>NUCLEOTIDE SEQUENCE</scope>
    <source>
        <strain evidence="1">VTCC 930004</strain>
    </source>
</reference>
<gene>
    <name evidence="1" type="ORF">H1R20_g15129</name>
</gene>
<dbReference type="EMBL" id="JANBPK010001528">
    <property type="protein sequence ID" value="KAJ2921968.1"/>
    <property type="molecule type" value="Genomic_DNA"/>
</dbReference>
<evidence type="ECO:0000313" key="1">
    <source>
        <dbReference type="EMBL" id="KAJ2921968.1"/>
    </source>
</evidence>
<dbReference type="Proteomes" id="UP001140091">
    <property type="component" value="Unassembled WGS sequence"/>
</dbReference>
<organism evidence="1 2">
    <name type="scientific">Candolleomyces eurysporus</name>
    <dbReference type="NCBI Taxonomy" id="2828524"/>
    <lineage>
        <taxon>Eukaryota</taxon>
        <taxon>Fungi</taxon>
        <taxon>Dikarya</taxon>
        <taxon>Basidiomycota</taxon>
        <taxon>Agaricomycotina</taxon>
        <taxon>Agaricomycetes</taxon>
        <taxon>Agaricomycetidae</taxon>
        <taxon>Agaricales</taxon>
        <taxon>Agaricineae</taxon>
        <taxon>Psathyrellaceae</taxon>
        <taxon>Candolleomyces</taxon>
    </lineage>
</organism>
<comment type="caution">
    <text evidence="1">The sequence shown here is derived from an EMBL/GenBank/DDBJ whole genome shotgun (WGS) entry which is preliminary data.</text>
</comment>
<accession>A0A9W8MAH6</accession>
<dbReference type="SUPFAM" id="SSF52047">
    <property type="entry name" value="RNI-like"/>
    <property type="match status" value="1"/>
</dbReference>